<sequence>MQHSINVRSQHQHSIQIYKIIDTSQVMSSKIILRPAQRSDISDLALLGNAANANSVLHRRIAPSQDQSPVGHYQWRRNLVRLRFPAPDIRTIVAVNSSSGELLGQATWAIEGSDTALYKKWTGESTWADWLENKLISIERTWSRYFSDEFIDYRFLDQFLAAFTGNQRAQRPACLHCHLIVVKPDIQSKGVGRMLIDWGKELAVKEELPLFLESNLEATGFYDKIGFSRMNKDVVVSPDGQDSICIPAYVWEGKEREGRWLERDMEFDGEGERWKWKDAVLPK</sequence>
<dbReference type="PROSITE" id="PS51186">
    <property type="entry name" value="GNAT"/>
    <property type="match status" value="1"/>
</dbReference>
<dbReference type="InterPro" id="IPR016181">
    <property type="entry name" value="Acyl_CoA_acyltransferase"/>
</dbReference>
<dbReference type="SUPFAM" id="SSF55729">
    <property type="entry name" value="Acyl-CoA N-acyltransferases (Nat)"/>
    <property type="match status" value="1"/>
</dbReference>
<proteinExistence type="predicted"/>
<dbReference type="AlphaFoldDB" id="A0AAQ3R789"/>
<evidence type="ECO:0000259" key="1">
    <source>
        <dbReference type="PROSITE" id="PS51186"/>
    </source>
</evidence>
<reference evidence="2 3" key="1">
    <citation type="submission" date="2023-11" db="EMBL/GenBank/DDBJ databases">
        <title>An acidophilic fungus is an integral part of prey digestion in a carnivorous sundew plant.</title>
        <authorList>
            <person name="Tsai I.J."/>
        </authorList>
    </citation>
    <scope>NUCLEOTIDE SEQUENCE [LARGE SCALE GENOMIC DNA]</scope>
    <source>
        <strain evidence="2">169a</strain>
    </source>
</reference>
<dbReference type="PANTHER" id="PTHR42791:SF2">
    <property type="entry name" value="N-ACETYLTRANSFERASE DOMAIN-CONTAINING PROTEIN"/>
    <property type="match status" value="1"/>
</dbReference>
<feature type="domain" description="N-acetyltransferase" evidence="1">
    <location>
        <begin position="105"/>
        <end position="257"/>
    </location>
</feature>
<name>A0AAQ3R789_9PEZI</name>
<dbReference type="Gene3D" id="3.40.630.30">
    <property type="match status" value="1"/>
</dbReference>
<protein>
    <recommendedName>
        <fullName evidence="1">N-acetyltransferase domain-containing protein</fullName>
    </recommendedName>
</protein>
<dbReference type="InterPro" id="IPR000182">
    <property type="entry name" value="GNAT_dom"/>
</dbReference>
<dbReference type="Pfam" id="PF00583">
    <property type="entry name" value="Acetyltransf_1"/>
    <property type="match status" value="1"/>
</dbReference>
<dbReference type="EMBL" id="CP138580">
    <property type="protein sequence ID" value="WPG97779.1"/>
    <property type="molecule type" value="Genomic_DNA"/>
</dbReference>
<dbReference type="PANTHER" id="PTHR42791">
    <property type="entry name" value="GNAT FAMILY ACETYLTRANSFERASE"/>
    <property type="match status" value="1"/>
</dbReference>
<dbReference type="InterPro" id="IPR052523">
    <property type="entry name" value="Trichothecene_AcTrans"/>
</dbReference>
<dbReference type="CDD" id="cd04301">
    <property type="entry name" value="NAT_SF"/>
    <property type="match status" value="1"/>
</dbReference>
<accession>A0AAQ3R789</accession>
<dbReference type="GO" id="GO:0016747">
    <property type="term" value="F:acyltransferase activity, transferring groups other than amino-acyl groups"/>
    <property type="evidence" value="ECO:0007669"/>
    <property type="project" value="InterPro"/>
</dbReference>
<evidence type="ECO:0000313" key="3">
    <source>
        <dbReference type="Proteomes" id="UP001303373"/>
    </source>
</evidence>
<keyword evidence="3" id="KW-1185">Reference proteome</keyword>
<gene>
    <name evidence="2" type="ORF">R9X50_00056000</name>
</gene>
<evidence type="ECO:0000313" key="2">
    <source>
        <dbReference type="EMBL" id="WPG97779.1"/>
    </source>
</evidence>
<organism evidence="2 3">
    <name type="scientific">Acrodontium crateriforme</name>
    <dbReference type="NCBI Taxonomy" id="150365"/>
    <lineage>
        <taxon>Eukaryota</taxon>
        <taxon>Fungi</taxon>
        <taxon>Dikarya</taxon>
        <taxon>Ascomycota</taxon>
        <taxon>Pezizomycotina</taxon>
        <taxon>Dothideomycetes</taxon>
        <taxon>Dothideomycetidae</taxon>
        <taxon>Mycosphaerellales</taxon>
        <taxon>Teratosphaeriaceae</taxon>
        <taxon>Acrodontium</taxon>
    </lineage>
</organism>
<dbReference type="Proteomes" id="UP001303373">
    <property type="component" value="Chromosome 1"/>
</dbReference>